<name>A0A1M2VCP4_TRAPU</name>
<evidence type="ECO:0000313" key="3">
    <source>
        <dbReference type="Proteomes" id="UP000184267"/>
    </source>
</evidence>
<comment type="caution">
    <text evidence="2">The sequence shown here is derived from an EMBL/GenBank/DDBJ whole genome shotgun (WGS) entry which is preliminary data.</text>
</comment>
<evidence type="ECO:0000313" key="2">
    <source>
        <dbReference type="EMBL" id="OJT05293.1"/>
    </source>
</evidence>
<dbReference type="Proteomes" id="UP000184267">
    <property type="component" value="Unassembled WGS sequence"/>
</dbReference>
<accession>A0A1M2VCP4</accession>
<organism evidence="2 3">
    <name type="scientific">Trametes pubescens</name>
    <name type="common">White-rot fungus</name>
    <dbReference type="NCBI Taxonomy" id="154538"/>
    <lineage>
        <taxon>Eukaryota</taxon>
        <taxon>Fungi</taxon>
        <taxon>Dikarya</taxon>
        <taxon>Basidiomycota</taxon>
        <taxon>Agaricomycotina</taxon>
        <taxon>Agaricomycetes</taxon>
        <taxon>Polyporales</taxon>
        <taxon>Polyporaceae</taxon>
        <taxon>Trametes</taxon>
    </lineage>
</organism>
<feature type="region of interest" description="Disordered" evidence="1">
    <location>
        <begin position="1"/>
        <end position="40"/>
    </location>
</feature>
<feature type="compositionally biased region" description="Polar residues" evidence="1">
    <location>
        <begin position="10"/>
        <end position="27"/>
    </location>
</feature>
<proteinExistence type="predicted"/>
<gene>
    <name evidence="2" type="ORF">TRAPUB_3883</name>
</gene>
<protein>
    <submittedName>
        <fullName evidence="2">Uncharacterized protein</fullName>
    </submittedName>
</protein>
<keyword evidence="3" id="KW-1185">Reference proteome</keyword>
<dbReference type="EMBL" id="MNAD01001472">
    <property type="protein sequence ID" value="OJT05293.1"/>
    <property type="molecule type" value="Genomic_DNA"/>
</dbReference>
<dbReference type="AlphaFoldDB" id="A0A1M2VCP4"/>
<evidence type="ECO:0000256" key="1">
    <source>
        <dbReference type="SAM" id="MobiDB-lite"/>
    </source>
</evidence>
<sequence>MNVAQYAAGQVSTRQHAVRQPGSSSGVTHRGEHVRRPKKGELYDILTGDNTRELADPEAVLLPAHVQRLEEARREHE</sequence>
<reference evidence="2 3" key="1">
    <citation type="submission" date="2016-10" db="EMBL/GenBank/DDBJ databases">
        <title>Genome sequence of the basidiomycete white-rot fungus Trametes pubescens.</title>
        <authorList>
            <person name="Makela M.R."/>
            <person name="Granchi Z."/>
            <person name="Peng M."/>
            <person name="De Vries R.P."/>
            <person name="Grigoriev I."/>
            <person name="Riley R."/>
            <person name="Hilden K."/>
        </authorList>
    </citation>
    <scope>NUCLEOTIDE SEQUENCE [LARGE SCALE GENOMIC DNA]</scope>
    <source>
        <strain evidence="2 3">FBCC735</strain>
    </source>
</reference>